<protein>
    <submittedName>
        <fullName evidence="1">Uncharacterized protein</fullName>
    </submittedName>
</protein>
<gene>
    <name evidence="1" type="ORF">EVAR_44106_1</name>
</gene>
<accession>A0A4C1X0K8</accession>
<evidence type="ECO:0000313" key="2">
    <source>
        <dbReference type="Proteomes" id="UP000299102"/>
    </source>
</evidence>
<keyword evidence="2" id="KW-1185">Reference proteome</keyword>
<comment type="caution">
    <text evidence="1">The sequence shown here is derived from an EMBL/GenBank/DDBJ whole genome shotgun (WGS) entry which is preliminary data.</text>
</comment>
<dbReference type="Proteomes" id="UP000299102">
    <property type="component" value="Unassembled WGS sequence"/>
</dbReference>
<dbReference type="EMBL" id="BGZK01000712">
    <property type="protein sequence ID" value="GBP57288.1"/>
    <property type="molecule type" value="Genomic_DNA"/>
</dbReference>
<reference evidence="1 2" key="1">
    <citation type="journal article" date="2019" name="Commun. Biol.">
        <title>The bagworm genome reveals a unique fibroin gene that provides high tensile strength.</title>
        <authorList>
            <person name="Kono N."/>
            <person name="Nakamura H."/>
            <person name="Ohtoshi R."/>
            <person name="Tomita M."/>
            <person name="Numata K."/>
            <person name="Arakawa K."/>
        </authorList>
    </citation>
    <scope>NUCLEOTIDE SEQUENCE [LARGE SCALE GENOMIC DNA]</scope>
</reference>
<organism evidence="1 2">
    <name type="scientific">Eumeta variegata</name>
    <name type="common">Bagworm moth</name>
    <name type="synonym">Eumeta japonica</name>
    <dbReference type="NCBI Taxonomy" id="151549"/>
    <lineage>
        <taxon>Eukaryota</taxon>
        <taxon>Metazoa</taxon>
        <taxon>Ecdysozoa</taxon>
        <taxon>Arthropoda</taxon>
        <taxon>Hexapoda</taxon>
        <taxon>Insecta</taxon>
        <taxon>Pterygota</taxon>
        <taxon>Neoptera</taxon>
        <taxon>Endopterygota</taxon>
        <taxon>Lepidoptera</taxon>
        <taxon>Glossata</taxon>
        <taxon>Ditrysia</taxon>
        <taxon>Tineoidea</taxon>
        <taxon>Psychidae</taxon>
        <taxon>Oiketicinae</taxon>
        <taxon>Eumeta</taxon>
    </lineage>
</organism>
<name>A0A4C1X0K8_EUMVA</name>
<proteinExistence type="predicted"/>
<sequence length="110" mass="12003">MVRLDVSAASCSFARRQFSVKQFSAAIGCYVQFYESFRDPARPGERSPAQREGVVSRYAEPAKGVHVYNNIAGHGDFNNKSAVHCRRLLEYGGGACKLFSALVGNGRVNA</sequence>
<dbReference type="AlphaFoldDB" id="A0A4C1X0K8"/>
<evidence type="ECO:0000313" key="1">
    <source>
        <dbReference type="EMBL" id="GBP57288.1"/>
    </source>
</evidence>